<dbReference type="eggNOG" id="ENOG502ZRYF">
    <property type="taxonomic scope" value="Bacteria"/>
</dbReference>
<keyword evidence="1" id="KW-0472">Membrane</keyword>
<dbReference type="Proteomes" id="UP000044136">
    <property type="component" value="Unassembled WGS sequence"/>
</dbReference>
<feature type="transmembrane region" description="Helical" evidence="1">
    <location>
        <begin position="47"/>
        <end position="71"/>
    </location>
</feature>
<feature type="transmembrane region" description="Helical" evidence="1">
    <location>
        <begin position="78"/>
        <end position="97"/>
    </location>
</feature>
<keyword evidence="3" id="KW-1185">Reference proteome</keyword>
<dbReference type="EMBL" id="CCSE01000001">
    <property type="protein sequence ID" value="CEA01954.1"/>
    <property type="molecule type" value="Genomic_DNA"/>
</dbReference>
<name>A0A078M6Q1_9STAP</name>
<protein>
    <submittedName>
        <fullName evidence="2">Uncharacterized protein</fullName>
    </submittedName>
</protein>
<organism evidence="2 3">
    <name type="scientific">Jeotgalicoccus saudimassiliensis</name>
    <dbReference type="NCBI Taxonomy" id="1461582"/>
    <lineage>
        <taxon>Bacteria</taxon>
        <taxon>Bacillati</taxon>
        <taxon>Bacillota</taxon>
        <taxon>Bacilli</taxon>
        <taxon>Bacillales</taxon>
        <taxon>Staphylococcaceae</taxon>
        <taxon>Jeotgalicoccus</taxon>
    </lineage>
</organism>
<evidence type="ECO:0000256" key="1">
    <source>
        <dbReference type="SAM" id="Phobius"/>
    </source>
</evidence>
<keyword evidence="1" id="KW-1133">Transmembrane helix</keyword>
<dbReference type="AlphaFoldDB" id="A0A078M6Q1"/>
<reference evidence="2 3" key="1">
    <citation type="submission" date="2014-07" db="EMBL/GenBank/DDBJ databases">
        <authorList>
            <person name="Urmite Genomes Urmite Genomes"/>
        </authorList>
    </citation>
    <scope>NUCLEOTIDE SEQUENCE [LARGE SCALE GENOMIC DNA]</scope>
    <source>
        <strain evidence="2 3">13MG44_air</strain>
    </source>
</reference>
<dbReference type="RefSeq" id="WP_035810004.1">
    <property type="nucleotide sequence ID" value="NZ_CCSE01000001.1"/>
</dbReference>
<keyword evidence="1" id="KW-0812">Transmembrane</keyword>
<feature type="transmembrane region" description="Helical" evidence="1">
    <location>
        <begin position="109"/>
        <end position="130"/>
    </location>
</feature>
<proteinExistence type="predicted"/>
<sequence>MKYLISGTVTGLISGMFLFIVSAAIERLTELELMTLLLNIDFLTAHEFYFVTEVLFHLITSVIIAVLLKFIFVNFQKFYIPALVFSWMLTSALFYVLDYLSIEEINLYGLQGFNVWMFIHLCYFILIFLLHKKGF</sequence>
<evidence type="ECO:0000313" key="2">
    <source>
        <dbReference type="EMBL" id="CEA01954.1"/>
    </source>
</evidence>
<dbReference type="OrthoDB" id="2418166at2"/>
<gene>
    <name evidence="2" type="ORF">BN1048_01548</name>
</gene>
<accession>A0A078M6Q1</accession>
<dbReference type="HOGENOM" id="CLU_1882951_0_0_9"/>
<dbReference type="STRING" id="1461582.BN1048_01548"/>
<evidence type="ECO:0000313" key="3">
    <source>
        <dbReference type="Proteomes" id="UP000044136"/>
    </source>
</evidence>